<dbReference type="GO" id="GO:0019698">
    <property type="term" value="P:D-galacturonate catabolic process"/>
    <property type="evidence" value="ECO:0007669"/>
    <property type="project" value="TreeGrafter"/>
</dbReference>
<evidence type="ECO:0000313" key="8">
    <source>
        <dbReference type="Proteomes" id="UP000199074"/>
    </source>
</evidence>
<dbReference type="EMBL" id="FPCK01000002">
    <property type="protein sequence ID" value="SFV36550.1"/>
    <property type="molecule type" value="Genomic_DNA"/>
</dbReference>
<dbReference type="GO" id="GO:0008880">
    <property type="term" value="F:glucuronate isomerase activity"/>
    <property type="evidence" value="ECO:0007669"/>
    <property type="project" value="UniProtKB-EC"/>
</dbReference>
<dbReference type="UniPathway" id="UPA00246"/>
<dbReference type="PANTHER" id="PTHR30068:SF4">
    <property type="entry name" value="URONATE ISOMERASE"/>
    <property type="match status" value="1"/>
</dbReference>
<dbReference type="AlphaFoldDB" id="A0A1I7NPP7"/>
<comment type="similarity">
    <text evidence="3">Belongs to the metallo-dependent hydrolases superfamily. Uronate isomerase family.</text>
</comment>
<reference evidence="7 8" key="1">
    <citation type="submission" date="2016-10" db="EMBL/GenBank/DDBJ databases">
        <authorList>
            <person name="de Groot N.N."/>
        </authorList>
    </citation>
    <scope>NUCLEOTIDE SEQUENCE [LARGE SCALE GENOMIC DNA]</scope>
    <source>
        <strain evidence="7 8">IPL20</strain>
    </source>
</reference>
<dbReference type="PANTHER" id="PTHR30068">
    <property type="entry name" value="URONATE ISOMERASE"/>
    <property type="match status" value="1"/>
</dbReference>
<dbReference type="Gene3D" id="3.20.20.140">
    <property type="entry name" value="Metal-dependent hydrolases"/>
    <property type="match status" value="1"/>
</dbReference>
<dbReference type="SUPFAM" id="SSF51556">
    <property type="entry name" value="Metallo-dependent hydrolases"/>
    <property type="match status" value="1"/>
</dbReference>
<organism evidence="7 8">
    <name type="scientific">Devosia crocina</name>
    <dbReference type="NCBI Taxonomy" id="429728"/>
    <lineage>
        <taxon>Bacteria</taxon>
        <taxon>Pseudomonadati</taxon>
        <taxon>Pseudomonadota</taxon>
        <taxon>Alphaproteobacteria</taxon>
        <taxon>Hyphomicrobiales</taxon>
        <taxon>Devosiaceae</taxon>
        <taxon>Devosia</taxon>
    </lineage>
</organism>
<name>A0A1I7NPP7_9HYPH</name>
<evidence type="ECO:0000313" key="7">
    <source>
        <dbReference type="EMBL" id="SFV36550.1"/>
    </source>
</evidence>
<dbReference type="Proteomes" id="UP000199074">
    <property type="component" value="Unassembled WGS sequence"/>
</dbReference>
<evidence type="ECO:0000256" key="4">
    <source>
        <dbReference type="ARBA" id="ARBA00012546"/>
    </source>
</evidence>
<dbReference type="EC" id="5.3.1.12" evidence="4"/>
<dbReference type="InterPro" id="IPR003766">
    <property type="entry name" value="Uronate_isomerase"/>
</dbReference>
<evidence type="ECO:0000256" key="6">
    <source>
        <dbReference type="ARBA" id="ARBA00023235"/>
    </source>
</evidence>
<dbReference type="STRING" id="429728.SAMN05216456_2537"/>
<dbReference type="Pfam" id="PF02614">
    <property type="entry name" value="UxaC"/>
    <property type="match status" value="1"/>
</dbReference>
<dbReference type="NCBIfam" id="NF002794">
    <property type="entry name" value="PRK02925.1"/>
    <property type="match status" value="1"/>
</dbReference>
<dbReference type="RefSeq" id="WP_092425355.1">
    <property type="nucleotide sequence ID" value="NZ_FPCK01000002.1"/>
</dbReference>
<evidence type="ECO:0000256" key="2">
    <source>
        <dbReference type="ARBA" id="ARBA00004892"/>
    </source>
</evidence>
<proteinExistence type="inferred from homology"/>
<protein>
    <recommendedName>
        <fullName evidence="5">Uronate isomerase</fullName>
        <ecNumber evidence="4">5.3.1.12</ecNumber>
    </recommendedName>
</protein>
<sequence>MTQPAHLHPDRLFPASEPARSHARDLYPAVKDLPIVSPHGHTDPSWFAGNARFSTPTALFLTPDHYVLRMLRSRGISYDALGIPRKDGGSIETDGRKAWRLFAENYHLFAGTPSKTWIDHSLQAVFGITDELSSGTADRIYDAIEAKLGTPELLPRAILDRFNVEVIATTEFALDTLPHHQKMETDGYIGRVRTTYRPDDVTDPSRPAIVDNLKTFGELTGENVATWSGLINAHRNRREYFRRFGAVATDHGVPTANTADLSAPEKQALLDKILAGKHDAADAELFRAQMMTEMALLSVEDGMVMQIHAGSRRNTDPLLFNERGPDLGADIPGPTDYVGGMRALLSRCGNEPNLRLIMFVLDETTYARELAPMAGYWSSLLIGPPWWFHDSPQGIRRYLDQVVETAGFYNLAGFNDDTRALLSIPARHDVWRREVCGFLGTWVGENRISRSSAQEIAAHLSYQAAKDAYRIK</sequence>
<keyword evidence="6 7" id="KW-0413">Isomerase</keyword>
<comment type="pathway">
    <text evidence="2">Carbohydrate metabolism; pentose and glucuronate interconversion.</text>
</comment>
<evidence type="ECO:0000256" key="3">
    <source>
        <dbReference type="ARBA" id="ARBA00008397"/>
    </source>
</evidence>
<dbReference type="Gene3D" id="1.10.2020.10">
    <property type="entry name" value="uronate isomerase, domain 2, chain A"/>
    <property type="match status" value="1"/>
</dbReference>
<comment type="catalytic activity">
    <reaction evidence="1">
        <text>D-glucuronate = D-fructuronate</text>
        <dbReference type="Rhea" id="RHEA:13049"/>
        <dbReference type="ChEBI" id="CHEBI:58720"/>
        <dbReference type="ChEBI" id="CHEBI:59863"/>
        <dbReference type="EC" id="5.3.1.12"/>
    </reaction>
</comment>
<evidence type="ECO:0000256" key="1">
    <source>
        <dbReference type="ARBA" id="ARBA00001165"/>
    </source>
</evidence>
<keyword evidence="8" id="KW-1185">Reference proteome</keyword>
<dbReference type="InterPro" id="IPR032466">
    <property type="entry name" value="Metal_Hydrolase"/>
</dbReference>
<dbReference type="GO" id="GO:0042840">
    <property type="term" value="P:D-glucuronate catabolic process"/>
    <property type="evidence" value="ECO:0007669"/>
    <property type="project" value="TreeGrafter"/>
</dbReference>
<gene>
    <name evidence="7" type="ORF">SAMN05216456_2537</name>
</gene>
<evidence type="ECO:0000256" key="5">
    <source>
        <dbReference type="ARBA" id="ARBA00020555"/>
    </source>
</evidence>
<accession>A0A1I7NPP7</accession>
<dbReference type="OrthoDB" id="9766564at2"/>